<reference evidence="2" key="1">
    <citation type="submission" date="2020-03" db="EMBL/GenBank/DDBJ databases">
        <authorList>
            <person name="Weist P."/>
        </authorList>
    </citation>
    <scope>NUCLEOTIDE SEQUENCE</scope>
</reference>
<protein>
    <submittedName>
        <fullName evidence="2">Uncharacterized protein</fullName>
    </submittedName>
</protein>
<organism evidence="2 3">
    <name type="scientific">Pleuronectes platessa</name>
    <name type="common">European plaice</name>
    <dbReference type="NCBI Taxonomy" id="8262"/>
    <lineage>
        <taxon>Eukaryota</taxon>
        <taxon>Metazoa</taxon>
        <taxon>Chordata</taxon>
        <taxon>Craniata</taxon>
        <taxon>Vertebrata</taxon>
        <taxon>Euteleostomi</taxon>
        <taxon>Actinopterygii</taxon>
        <taxon>Neopterygii</taxon>
        <taxon>Teleostei</taxon>
        <taxon>Neoteleostei</taxon>
        <taxon>Acanthomorphata</taxon>
        <taxon>Carangaria</taxon>
        <taxon>Pleuronectiformes</taxon>
        <taxon>Pleuronectoidei</taxon>
        <taxon>Pleuronectidae</taxon>
        <taxon>Pleuronectes</taxon>
    </lineage>
</organism>
<keyword evidence="3" id="KW-1185">Reference proteome</keyword>
<comment type="caution">
    <text evidence="2">The sequence shown here is derived from an EMBL/GenBank/DDBJ whole genome shotgun (WGS) entry which is preliminary data.</text>
</comment>
<evidence type="ECO:0000313" key="2">
    <source>
        <dbReference type="EMBL" id="CAB1455077.1"/>
    </source>
</evidence>
<accession>A0A9N7VLG1</accession>
<sequence>MTPEEEEAAHVHRRLEEFTSTGSHLKTLRDMEFPVWSQWCEHGVASVHVFAEMARFIRGSGDIVVMHDPGRVQDTAVEAARASSFIIIAIIVIISQMRRAKLELCPSPSGWLTAKGSLRGRRLQRPRSTCHPRPEHRDTLQRSVFSPYHHCPP</sequence>
<dbReference type="AlphaFoldDB" id="A0A9N7VLG1"/>
<proteinExistence type="predicted"/>
<gene>
    <name evidence="2" type="ORF">PLEPLA_LOCUS42847</name>
</gene>
<name>A0A9N7VLG1_PLEPL</name>
<feature type="region of interest" description="Disordered" evidence="1">
    <location>
        <begin position="118"/>
        <end position="153"/>
    </location>
</feature>
<evidence type="ECO:0000256" key="1">
    <source>
        <dbReference type="SAM" id="MobiDB-lite"/>
    </source>
</evidence>
<dbReference type="Proteomes" id="UP001153269">
    <property type="component" value="Unassembled WGS sequence"/>
</dbReference>
<evidence type="ECO:0000313" key="3">
    <source>
        <dbReference type="Proteomes" id="UP001153269"/>
    </source>
</evidence>
<feature type="compositionally biased region" description="Basic residues" evidence="1">
    <location>
        <begin position="118"/>
        <end position="130"/>
    </location>
</feature>
<dbReference type="EMBL" id="CADEAL010004238">
    <property type="protein sequence ID" value="CAB1455077.1"/>
    <property type="molecule type" value="Genomic_DNA"/>
</dbReference>